<sequence length="70" mass="7443">MSAVVTLQRVYAVTGCDWRPTVIIAFLAVAGLGLDIVDGFVNDSTGVTVLGSTAICYTFPQHSFVNTFSK</sequence>
<dbReference type="Proteomes" id="UP000076871">
    <property type="component" value="Unassembled WGS sequence"/>
</dbReference>
<evidence type="ECO:0000313" key="2">
    <source>
        <dbReference type="Proteomes" id="UP000076871"/>
    </source>
</evidence>
<protein>
    <submittedName>
        <fullName evidence="1">Uncharacterized protein</fullName>
    </submittedName>
</protein>
<evidence type="ECO:0000313" key="1">
    <source>
        <dbReference type="EMBL" id="KZT09747.1"/>
    </source>
</evidence>
<dbReference type="AlphaFoldDB" id="A0A165G2L9"/>
<accession>A0A165G2L9</accession>
<gene>
    <name evidence="1" type="ORF">LAESUDRAFT_722730</name>
</gene>
<dbReference type="RefSeq" id="XP_040767487.1">
    <property type="nucleotide sequence ID" value="XM_040908264.1"/>
</dbReference>
<keyword evidence="2" id="KW-1185">Reference proteome</keyword>
<reference evidence="1 2" key="1">
    <citation type="journal article" date="2016" name="Mol. Biol. Evol.">
        <title>Comparative Genomics of Early-Diverging Mushroom-Forming Fungi Provides Insights into the Origins of Lignocellulose Decay Capabilities.</title>
        <authorList>
            <person name="Nagy L.G."/>
            <person name="Riley R."/>
            <person name="Tritt A."/>
            <person name="Adam C."/>
            <person name="Daum C."/>
            <person name="Floudas D."/>
            <person name="Sun H."/>
            <person name="Yadav J.S."/>
            <person name="Pangilinan J."/>
            <person name="Larsson K.H."/>
            <person name="Matsuura K."/>
            <person name="Barry K."/>
            <person name="Labutti K."/>
            <person name="Kuo R."/>
            <person name="Ohm R.A."/>
            <person name="Bhattacharya S.S."/>
            <person name="Shirouzu T."/>
            <person name="Yoshinaga Y."/>
            <person name="Martin F.M."/>
            <person name="Grigoriev I.V."/>
            <person name="Hibbett D.S."/>
        </authorList>
    </citation>
    <scope>NUCLEOTIDE SEQUENCE [LARGE SCALE GENOMIC DNA]</scope>
    <source>
        <strain evidence="1 2">93-53</strain>
    </source>
</reference>
<name>A0A165G2L9_9APHY</name>
<organism evidence="1 2">
    <name type="scientific">Laetiporus sulphureus 93-53</name>
    <dbReference type="NCBI Taxonomy" id="1314785"/>
    <lineage>
        <taxon>Eukaryota</taxon>
        <taxon>Fungi</taxon>
        <taxon>Dikarya</taxon>
        <taxon>Basidiomycota</taxon>
        <taxon>Agaricomycotina</taxon>
        <taxon>Agaricomycetes</taxon>
        <taxon>Polyporales</taxon>
        <taxon>Laetiporus</taxon>
    </lineage>
</organism>
<dbReference type="InParanoid" id="A0A165G2L9"/>
<dbReference type="EMBL" id="KV427611">
    <property type="protein sequence ID" value="KZT09747.1"/>
    <property type="molecule type" value="Genomic_DNA"/>
</dbReference>
<dbReference type="GeneID" id="63825293"/>
<proteinExistence type="predicted"/>